<dbReference type="KEGG" id="aplc:110979536"/>
<gene>
    <name evidence="5" type="primary">LOC110979536</name>
</gene>
<dbReference type="Proteomes" id="UP000694845">
    <property type="component" value="Unplaced"/>
</dbReference>
<keyword evidence="1" id="KW-0479">Metal-binding</keyword>
<evidence type="ECO:0000313" key="4">
    <source>
        <dbReference type="Proteomes" id="UP000694845"/>
    </source>
</evidence>
<sequence length="1125" mass="126155">MQHCGMENCVKSPEVKGRGQHCSGEIGVDPNTRPEACHIEHVEDLHMVIAADGVSQGVNIIPNPTKVEADIQIQAAEENRKPSLSNSVEPFGSQCSVQDSWISANETQTMPQAEQSASEAGGSKEQLLSWVSSYDKVEELVREYEIKTTSKFLMANPDRDFGKTFEEMKHHHHIHLDCKGFGNELSPRLCLEGMPYIMMGNRRLTCHHGKPHYQSAKKPRAKGKQRLCTQASKKVGCPAYIFIRHVMLLLDFSFDKNTLTEHRRRELSKRIKATWKEQGSITTESRYYIDFPDVSSHKNHPIGEAAGIKQPIDKRVNDKMLQLISNGMRSVPVIERCIQDFVRDELFKGSSCPPDTNRRFFPTQKDIANRIFKVSVRSHSSKLRRRELEELVGGWLREQRIFKVSVNSCSSKLRRSELEQLAGGWLREQMDRDGFVFFRNALDTSRVDKQDSLDKAFGPERRSASEAGEMDKDATRVSSTKDGNAGEEPLLVSPGEGLLLVYQTWHQRRLLARYGCYLTFLDSAHRQAGYAIPLYFVLVHTNCGYQIVALIAMAKETVGGLHEALGLIREANPCWCPQQFMVEPSEIEIQAIKGIFQDCQVFITDTRRQQAWERFLLNSKHRTANVQQDVLAKMASIATARTQEAYQAALEGLRRTWMKPALKQTRAWFREKWMANVERWAYIYRQHHQLLPLVVNKGLESQSQALEYPFIASKRNIALHAMLDLLVSKVLPDLEMRYLQTNEAWITTADSSLSPFLHKRPQHFIDHCRQHLTLARRIEKTSITQDTQNIFRVPRGDQNRGDNFVDLSVPSCTCKDFLETEFPCMHLLACITDGNKLHWEQLPSSYLFSPFLTVDDGQELGGAGSMAVGGVMGGAPGGAAAISHSTEERPPVVDVRDTDDSTVAVSGISSEEKATSNLEAILAAVEAHQTLKESADSSMNSTPRDSDPFQDEAVACQAIARELVDLTHTVTHTETLARARVQMDAALATLRQALPRGELHTSVCQDQTSQDMPVCFVKGGIPVNQDLHPAKRQRLEEEVHQSAANDCLLDSHIKVAITRDVEVAEAYKDGGEGAEVDESIVTETIDLQQGAVFILEPSGMMRNVQIMDASEADEAAVGTVIIKDS</sequence>
<keyword evidence="1" id="KW-0863">Zinc-finger</keyword>
<evidence type="ECO:0000259" key="3">
    <source>
        <dbReference type="PROSITE" id="PS50966"/>
    </source>
</evidence>
<feature type="domain" description="SWIM-type" evidence="3">
    <location>
        <begin position="803"/>
        <end position="835"/>
    </location>
</feature>
<evidence type="ECO:0000256" key="2">
    <source>
        <dbReference type="SAM" id="MobiDB-lite"/>
    </source>
</evidence>
<dbReference type="InterPro" id="IPR007527">
    <property type="entry name" value="Znf_SWIM"/>
</dbReference>
<dbReference type="Pfam" id="PF21056">
    <property type="entry name" value="ZSWIM1-3_RNaseH-like"/>
    <property type="match status" value="1"/>
</dbReference>
<proteinExistence type="predicted"/>
<dbReference type="Pfam" id="PF15299">
    <property type="entry name" value="ALS2CR8"/>
    <property type="match status" value="1"/>
</dbReference>
<protein>
    <submittedName>
        <fullName evidence="5">Uncharacterized protein LOC110979536 isoform X1</fullName>
    </submittedName>
</protein>
<keyword evidence="4" id="KW-1185">Reference proteome</keyword>
<accession>A0A8B7YHI4</accession>
<dbReference type="PANTHER" id="PTHR47456:SF5">
    <property type="match status" value="1"/>
</dbReference>
<dbReference type="PANTHER" id="PTHR47456">
    <property type="entry name" value="PHD-TYPE DOMAIN-CONTAINING PROTEIN"/>
    <property type="match status" value="1"/>
</dbReference>
<dbReference type="InterPro" id="IPR029309">
    <property type="entry name" value="CaRF"/>
</dbReference>
<dbReference type="PROSITE" id="PS50966">
    <property type="entry name" value="ZF_SWIM"/>
    <property type="match status" value="1"/>
</dbReference>
<evidence type="ECO:0000256" key="1">
    <source>
        <dbReference type="PROSITE-ProRule" id="PRU00325"/>
    </source>
</evidence>
<feature type="region of interest" description="Disordered" evidence="2">
    <location>
        <begin position="453"/>
        <end position="489"/>
    </location>
</feature>
<dbReference type="InterPro" id="IPR048324">
    <property type="entry name" value="ZSWIM1-3_RNaseH-like"/>
</dbReference>
<dbReference type="GeneID" id="110979536"/>
<feature type="compositionally biased region" description="Basic and acidic residues" evidence="2">
    <location>
        <begin position="453"/>
        <end position="475"/>
    </location>
</feature>
<organism evidence="4 5">
    <name type="scientific">Acanthaster planci</name>
    <name type="common">Crown-of-thorns starfish</name>
    <dbReference type="NCBI Taxonomy" id="133434"/>
    <lineage>
        <taxon>Eukaryota</taxon>
        <taxon>Metazoa</taxon>
        <taxon>Echinodermata</taxon>
        <taxon>Eleutherozoa</taxon>
        <taxon>Asterozoa</taxon>
        <taxon>Asteroidea</taxon>
        <taxon>Valvatacea</taxon>
        <taxon>Valvatida</taxon>
        <taxon>Acanthasteridae</taxon>
        <taxon>Acanthaster</taxon>
    </lineage>
</organism>
<reference evidence="5" key="1">
    <citation type="submission" date="2025-08" db="UniProtKB">
        <authorList>
            <consortium name="RefSeq"/>
        </authorList>
    </citation>
    <scope>IDENTIFICATION</scope>
</reference>
<dbReference type="AlphaFoldDB" id="A0A8B7YHI4"/>
<dbReference type="OrthoDB" id="5973923at2759"/>
<dbReference type="GO" id="GO:0008270">
    <property type="term" value="F:zinc ion binding"/>
    <property type="evidence" value="ECO:0007669"/>
    <property type="project" value="UniProtKB-KW"/>
</dbReference>
<dbReference type="GO" id="GO:0003700">
    <property type="term" value="F:DNA-binding transcription factor activity"/>
    <property type="evidence" value="ECO:0007669"/>
    <property type="project" value="InterPro"/>
</dbReference>
<keyword evidence="1" id="KW-0862">Zinc</keyword>
<name>A0A8B7YHI4_ACAPL</name>
<dbReference type="RefSeq" id="XP_022091096.1">
    <property type="nucleotide sequence ID" value="XM_022235404.1"/>
</dbReference>
<evidence type="ECO:0000313" key="5">
    <source>
        <dbReference type="RefSeq" id="XP_022091096.1"/>
    </source>
</evidence>